<dbReference type="RefSeq" id="WP_229157438.1">
    <property type="nucleotide sequence ID" value="NZ_JAJEWP010000001.1"/>
</dbReference>
<dbReference type="Proteomes" id="UP001520878">
    <property type="component" value="Unassembled WGS sequence"/>
</dbReference>
<sequence length="253" mass="28165">MDGFLVKKLLGNMLMPMSLITVLLLCGSIALIFGRIRLARWTCIGGTLLLLIVATPFVAEPMLGDLEHQYPQYDISKPASTIVILGCGHTNDGTLPITAQLKPCSTIRAVEALRIWQHNPTAKLITSGAAIKQPFSNAFMTRELLIALGIPEHHIEMMESPRDTEEEAQALASLLPDGQPFVLVTSASHMARSVTLMQRYGLTPMPAPTEHLIRQGIDSDWQSSLPSANHIKHFERWWYETLGNAWIQLKTWF</sequence>
<evidence type="ECO:0000259" key="2">
    <source>
        <dbReference type="Pfam" id="PF02698"/>
    </source>
</evidence>
<proteinExistence type="predicted"/>
<comment type="caution">
    <text evidence="3">The sequence shown here is derived from an EMBL/GenBank/DDBJ whole genome shotgun (WGS) entry which is preliminary data.</text>
</comment>
<keyword evidence="4" id="KW-1185">Reference proteome</keyword>
<evidence type="ECO:0000313" key="4">
    <source>
        <dbReference type="Proteomes" id="UP001520878"/>
    </source>
</evidence>
<dbReference type="PANTHER" id="PTHR30336">
    <property type="entry name" value="INNER MEMBRANE PROTEIN, PROBABLE PERMEASE"/>
    <property type="match status" value="1"/>
</dbReference>
<dbReference type="InterPro" id="IPR003848">
    <property type="entry name" value="DUF218"/>
</dbReference>
<dbReference type="Pfam" id="PF02698">
    <property type="entry name" value="DUF218"/>
    <property type="match status" value="1"/>
</dbReference>
<keyword evidence="1" id="KW-0812">Transmembrane</keyword>
<protein>
    <submittedName>
        <fullName evidence="3">YdcF family protein</fullName>
    </submittedName>
</protein>
<feature type="transmembrane region" description="Helical" evidence="1">
    <location>
        <begin position="13"/>
        <end position="34"/>
    </location>
</feature>
<evidence type="ECO:0000256" key="1">
    <source>
        <dbReference type="SAM" id="Phobius"/>
    </source>
</evidence>
<organism evidence="3 4">
    <name type="scientific">Fluctibacter halophilus</name>
    <dbReference type="NCBI Taxonomy" id="226011"/>
    <lineage>
        <taxon>Bacteria</taxon>
        <taxon>Pseudomonadati</taxon>
        <taxon>Pseudomonadota</taxon>
        <taxon>Gammaproteobacteria</taxon>
        <taxon>Alteromonadales</taxon>
        <taxon>Alteromonadaceae</taxon>
        <taxon>Fluctibacter</taxon>
    </lineage>
</organism>
<feature type="transmembrane region" description="Helical" evidence="1">
    <location>
        <begin position="41"/>
        <end position="59"/>
    </location>
</feature>
<feature type="domain" description="DUF218" evidence="2">
    <location>
        <begin position="81"/>
        <end position="243"/>
    </location>
</feature>
<accession>A0ABS8G5Y7</accession>
<name>A0ABS8G5Y7_9ALTE</name>
<dbReference type="EMBL" id="JAJEWP010000001">
    <property type="protein sequence ID" value="MCC2615516.1"/>
    <property type="molecule type" value="Genomic_DNA"/>
</dbReference>
<keyword evidence="1" id="KW-0472">Membrane</keyword>
<dbReference type="PANTHER" id="PTHR30336:SF4">
    <property type="entry name" value="ENVELOPE BIOGENESIS FACTOR ELYC"/>
    <property type="match status" value="1"/>
</dbReference>
<gene>
    <name evidence="3" type="ORF">LJ739_04595</name>
</gene>
<dbReference type="InterPro" id="IPR051599">
    <property type="entry name" value="Cell_Envelope_Assoc"/>
</dbReference>
<keyword evidence="1" id="KW-1133">Transmembrane helix</keyword>
<evidence type="ECO:0000313" key="3">
    <source>
        <dbReference type="EMBL" id="MCC2615516.1"/>
    </source>
</evidence>
<dbReference type="CDD" id="cd06259">
    <property type="entry name" value="YdcF-like"/>
    <property type="match status" value="1"/>
</dbReference>
<reference evidence="3 4" key="1">
    <citation type="submission" date="2021-10" db="EMBL/GenBank/DDBJ databases">
        <title>Draft genome of Aestuariibacter halophilus JC2043.</title>
        <authorList>
            <person name="Emsley S.A."/>
            <person name="Pfannmuller K.M."/>
            <person name="Ushijima B."/>
            <person name="Saw J.H."/>
            <person name="Videau P."/>
        </authorList>
    </citation>
    <scope>NUCLEOTIDE SEQUENCE [LARGE SCALE GENOMIC DNA]</scope>
    <source>
        <strain evidence="3 4">JC2043</strain>
    </source>
</reference>